<dbReference type="SUPFAM" id="SSF141523">
    <property type="entry name" value="L,D-transpeptidase catalytic domain-like"/>
    <property type="match status" value="1"/>
</dbReference>
<keyword evidence="6 8" id="KW-0961">Cell wall biogenesis/degradation</keyword>
<dbReference type="GO" id="GO:0016740">
    <property type="term" value="F:transferase activity"/>
    <property type="evidence" value="ECO:0007669"/>
    <property type="project" value="UniProtKB-KW"/>
</dbReference>
<dbReference type="UniPathway" id="UPA00219"/>
<dbReference type="eggNOG" id="COG1376">
    <property type="taxonomic scope" value="Bacteria"/>
</dbReference>
<evidence type="ECO:0000256" key="6">
    <source>
        <dbReference type="ARBA" id="ARBA00023316"/>
    </source>
</evidence>
<dbReference type="GO" id="GO:0071972">
    <property type="term" value="F:peptidoglycan L,D-transpeptidase activity"/>
    <property type="evidence" value="ECO:0007669"/>
    <property type="project" value="TreeGrafter"/>
</dbReference>
<dbReference type="PROSITE" id="PS51170">
    <property type="entry name" value="CW"/>
    <property type="match status" value="1"/>
</dbReference>
<feature type="chain" id="PRO_5002726609" description="L,D-TPase catalytic domain-containing protein" evidence="10">
    <location>
        <begin position="40"/>
        <end position="531"/>
    </location>
</feature>
<evidence type="ECO:0000313" key="13">
    <source>
        <dbReference type="Proteomes" id="UP000005396"/>
    </source>
</evidence>
<evidence type="ECO:0000256" key="3">
    <source>
        <dbReference type="ARBA" id="ARBA00022737"/>
    </source>
</evidence>
<accession>A8RY67</accession>
<comment type="caution">
    <text evidence="12">The sequence shown here is derived from an EMBL/GenBank/DDBJ whole genome shotgun (WGS) entry which is preliminary data.</text>
</comment>
<proteinExistence type="predicted"/>
<evidence type="ECO:0000259" key="11">
    <source>
        <dbReference type="PROSITE" id="PS52029"/>
    </source>
</evidence>
<keyword evidence="3" id="KW-0677">Repeat</keyword>
<dbReference type="CDD" id="cd16913">
    <property type="entry name" value="YkuD_like"/>
    <property type="match status" value="1"/>
</dbReference>
<dbReference type="GO" id="GO:0008360">
    <property type="term" value="P:regulation of cell shape"/>
    <property type="evidence" value="ECO:0007669"/>
    <property type="project" value="UniProtKB-UniRule"/>
</dbReference>
<dbReference type="PANTHER" id="PTHR30582">
    <property type="entry name" value="L,D-TRANSPEPTIDASE"/>
    <property type="match status" value="1"/>
</dbReference>
<sequence>MVIYIKFRRMLRMNKLMKRAAAALLSGLLVLGQAGPALAAQDDSNYGPAFSTKVEQTSPGSLDGQSGDGQGSGPQAVAPANAAPAEQADGAGAAAGSTEAAAGTAGTDGVTSAATDQNAAQAADDSAQADAEAAAAAQFAAEEAARQASANTPFLQIQVLRPDTTWTDPVIGDTPVVSEQGFRSMSVYLNNIVGDILYRTYTSAHGWSDWAMNGGHTTVWEDGALVEAIQMRFNGFVGNTFDIYYCTTLNDGTELNWARNSATAGTMGTGKVLSSFRVSLWGKGVEGASYNMEKPLEAAFPDGIQVVDGAVAYSSGNGVPFTGWAWNDRDRYYFVNNAPVTGWQYIDGFKYYFDETGKLLTDLEPIVGNSGPFLISINKQMNCMTIFAQDGANGFIIPVKTYLTSTGPDTPIGTFQTPAKYRWRDMNHGIFTQYATRIYKGFLIHSILYSRPDPMTLDPLTYNYLGIAESAGCVRLLSGDAKWVYDNCALGTTVTIYNSPKPGPYDRPAIEWVIPGDQHWDPTDPLFAQQQ</sequence>
<evidence type="ECO:0000256" key="5">
    <source>
        <dbReference type="ARBA" id="ARBA00022984"/>
    </source>
</evidence>
<feature type="region of interest" description="Disordered" evidence="9">
    <location>
        <begin position="49"/>
        <end position="127"/>
    </location>
</feature>
<feature type="compositionally biased region" description="Low complexity" evidence="9">
    <location>
        <begin position="73"/>
        <end position="127"/>
    </location>
</feature>
<dbReference type="Proteomes" id="UP000005396">
    <property type="component" value="Unassembled WGS sequence"/>
</dbReference>
<comment type="pathway">
    <text evidence="1 8">Cell wall biogenesis; peptidoglycan biosynthesis.</text>
</comment>
<name>A8RY67_ENTBW</name>
<keyword evidence="2" id="KW-0808">Transferase</keyword>
<dbReference type="InterPro" id="IPR018337">
    <property type="entry name" value="Cell_wall/Cho-bd_repeat"/>
</dbReference>
<dbReference type="Gene3D" id="2.40.440.10">
    <property type="entry name" value="L,D-transpeptidase catalytic domain-like"/>
    <property type="match status" value="1"/>
</dbReference>
<dbReference type="PROSITE" id="PS52029">
    <property type="entry name" value="LD_TPASE"/>
    <property type="match status" value="1"/>
</dbReference>
<keyword evidence="10" id="KW-0732">Signal</keyword>
<feature type="active site" description="Nucleophile" evidence="8">
    <location>
        <position position="473"/>
    </location>
</feature>
<keyword evidence="4 8" id="KW-0133">Cell shape</keyword>
<dbReference type="InterPro" id="IPR038063">
    <property type="entry name" value="Transpep_catalytic_dom"/>
</dbReference>
<evidence type="ECO:0000256" key="10">
    <source>
        <dbReference type="SAM" id="SignalP"/>
    </source>
</evidence>
<dbReference type="HOGENOM" id="CLU_030647_1_0_9"/>
<evidence type="ECO:0000313" key="12">
    <source>
        <dbReference type="EMBL" id="EDP14501.1"/>
    </source>
</evidence>
<feature type="active site" description="Proton donor/acceptor" evidence="8">
    <location>
        <position position="445"/>
    </location>
</feature>
<dbReference type="GO" id="GO:0071555">
    <property type="term" value="P:cell wall organization"/>
    <property type="evidence" value="ECO:0007669"/>
    <property type="project" value="UniProtKB-UniRule"/>
</dbReference>
<dbReference type="GO" id="GO:0005576">
    <property type="term" value="C:extracellular region"/>
    <property type="evidence" value="ECO:0007669"/>
    <property type="project" value="TreeGrafter"/>
</dbReference>
<dbReference type="SUPFAM" id="SSF69360">
    <property type="entry name" value="Cell wall binding repeat"/>
    <property type="match status" value="1"/>
</dbReference>
<feature type="repeat" description="Cell wall-binding" evidence="7">
    <location>
        <begin position="340"/>
        <end position="359"/>
    </location>
</feature>
<reference evidence="12 13" key="1">
    <citation type="submission" date="2007-08" db="EMBL/GenBank/DDBJ databases">
        <authorList>
            <person name="Fulton L."/>
            <person name="Clifton S."/>
            <person name="Fulton B."/>
            <person name="Xu J."/>
            <person name="Minx P."/>
            <person name="Pepin K.H."/>
            <person name="Johnson M."/>
            <person name="Thiruvilangam P."/>
            <person name="Bhonagiri V."/>
            <person name="Nash W.E."/>
            <person name="Mardis E.R."/>
            <person name="Wilson R.K."/>
        </authorList>
    </citation>
    <scope>NUCLEOTIDE SEQUENCE [LARGE SCALE GENOMIC DNA]</scope>
    <source>
        <strain evidence="13">ATCC BAA-613 / DSM 15670 / CCUG 46953 / JCM 12243 / WAL 16351</strain>
    </source>
</reference>
<dbReference type="GO" id="GO:0018104">
    <property type="term" value="P:peptidoglycan-protein cross-linking"/>
    <property type="evidence" value="ECO:0007669"/>
    <property type="project" value="TreeGrafter"/>
</dbReference>
<dbReference type="Gene3D" id="2.10.270.10">
    <property type="entry name" value="Cholin Binding"/>
    <property type="match status" value="1"/>
</dbReference>
<evidence type="ECO:0000256" key="1">
    <source>
        <dbReference type="ARBA" id="ARBA00004752"/>
    </source>
</evidence>
<feature type="domain" description="L,D-TPase catalytic" evidence="11">
    <location>
        <begin position="373"/>
        <end position="497"/>
    </location>
</feature>
<evidence type="ECO:0000256" key="2">
    <source>
        <dbReference type="ARBA" id="ARBA00022679"/>
    </source>
</evidence>
<dbReference type="PaxDb" id="411902-CLOBOL_05043"/>
<evidence type="ECO:0000256" key="4">
    <source>
        <dbReference type="ARBA" id="ARBA00022960"/>
    </source>
</evidence>
<dbReference type="EMBL" id="ABCC02000039">
    <property type="protein sequence ID" value="EDP14501.1"/>
    <property type="molecule type" value="Genomic_DNA"/>
</dbReference>
<dbReference type="Pfam" id="PF03734">
    <property type="entry name" value="YkuD"/>
    <property type="match status" value="1"/>
</dbReference>
<dbReference type="AlphaFoldDB" id="A8RY67"/>
<keyword evidence="5 8" id="KW-0573">Peptidoglycan synthesis</keyword>
<organism evidence="12 13">
    <name type="scientific">Enterocloster bolteae (strain ATCC BAA-613 / DSM 15670 / CCUG 46953 / JCM 12243 / WAL 16351)</name>
    <name type="common">Clostridium bolteae</name>
    <dbReference type="NCBI Taxonomy" id="411902"/>
    <lineage>
        <taxon>Bacteria</taxon>
        <taxon>Bacillati</taxon>
        <taxon>Bacillota</taxon>
        <taxon>Clostridia</taxon>
        <taxon>Lachnospirales</taxon>
        <taxon>Lachnospiraceae</taxon>
        <taxon>Enterocloster</taxon>
    </lineage>
</organism>
<dbReference type="PANTHER" id="PTHR30582:SF2">
    <property type="entry name" value="L,D-TRANSPEPTIDASE YCIB-RELATED"/>
    <property type="match status" value="1"/>
</dbReference>
<reference evidence="12 13" key="2">
    <citation type="submission" date="2007-09" db="EMBL/GenBank/DDBJ databases">
        <title>Draft genome sequence of Clostridium bolteae (ATCC BAA-613).</title>
        <authorList>
            <person name="Sudarsanam P."/>
            <person name="Ley R."/>
            <person name="Guruge J."/>
            <person name="Turnbaugh P.J."/>
            <person name="Mahowald M."/>
            <person name="Liep D."/>
            <person name="Gordon J."/>
        </authorList>
    </citation>
    <scope>NUCLEOTIDE SEQUENCE [LARGE SCALE GENOMIC DNA]</scope>
    <source>
        <strain evidence="13">ATCC BAA-613 / DSM 15670 / CCUG 46953 / JCM 12243 / WAL 16351</strain>
    </source>
</reference>
<dbReference type="InterPro" id="IPR005490">
    <property type="entry name" value="LD_TPept_cat_dom"/>
</dbReference>
<dbReference type="InterPro" id="IPR050979">
    <property type="entry name" value="LD-transpeptidase"/>
</dbReference>
<protein>
    <recommendedName>
        <fullName evidence="11">L,D-TPase catalytic domain-containing protein</fullName>
    </recommendedName>
</protein>
<evidence type="ECO:0000256" key="9">
    <source>
        <dbReference type="SAM" id="MobiDB-lite"/>
    </source>
</evidence>
<feature type="signal peptide" evidence="10">
    <location>
        <begin position="1"/>
        <end position="39"/>
    </location>
</feature>
<evidence type="ECO:0000256" key="8">
    <source>
        <dbReference type="PROSITE-ProRule" id="PRU01373"/>
    </source>
</evidence>
<evidence type="ECO:0000256" key="7">
    <source>
        <dbReference type="PROSITE-ProRule" id="PRU00591"/>
    </source>
</evidence>
<gene>
    <name evidence="12" type="ORF">CLOBOL_05043</name>
</gene>